<dbReference type="CDD" id="cd12108">
    <property type="entry name" value="Hr-like"/>
    <property type="match status" value="1"/>
</dbReference>
<dbReference type="OrthoDB" id="10044044at2759"/>
<sequence length="294" mass="33021">MPPRALLIPRLPSPAPAPHPRRLPRARRPLLTLRSSSHGGGSGASLTSLPPSTRRRRSTLSPTHSLRLSFTPLQHSTASRRLSSHASSSMGRQAAEDPRADADADAQRKAAETPAASVEEGQAKAKEEDLAPLSDHDFRIYNQLAERMDSFHNYFRQSWTILWSACTSTPTTTAIDTDELLYTGLSLASHLSAHHSIEETYVFPHLAARMPEFDPRAGPMVEQHAAIHAGLHDFETYLRRCQRGDEELDLAQLRARMEGWGQVLWAHLDEEVRALGAENMRRYWTKNEIMRLRM</sequence>
<evidence type="ECO:0000313" key="4">
    <source>
        <dbReference type="Proteomes" id="UP000829364"/>
    </source>
</evidence>
<feature type="compositionally biased region" description="Basic and acidic residues" evidence="1">
    <location>
        <begin position="121"/>
        <end position="130"/>
    </location>
</feature>
<keyword evidence="4" id="KW-1185">Reference proteome</keyword>
<dbReference type="GeneID" id="72066263"/>
<accession>A0A9Q8QG19</accession>
<feature type="compositionally biased region" description="Basic residues" evidence="1">
    <location>
        <begin position="19"/>
        <end position="28"/>
    </location>
</feature>
<dbReference type="InterPro" id="IPR012312">
    <property type="entry name" value="Hemerythrin-like"/>
</dbReference>
<feature type="compositionally biased region" description="Low complexity" evidence="1">
    <location>
        <begin position="1"/>
        <end position="10"/>
    </location>
</feature>
<reference evidence="3" key="1">
    <citation type="submission" date="2021-11" db="EMBL/GenBank/DDBJ databases">
        <title>Purpureocillium_takamizusanense_genome.</title>
        <authorList>
            <person name="Nguyen N.-H."/>
        </authorList>
    </citation>
    <scope>NUCLEOTIDE SEQUENCE</scope>
    <source>
        <strain evidence="3">PT3</strain>
    </source>
</reference>
<protein>
    <recommendedName>
        <fullName evidence="2">Hemerythrin-like domain-containing protein</fullName>
    </recommendedName>
</protein>
<evidence type="ECO:0000256" key="1">
    <source>
        <dbReference type="SAM" id="MobiDB-lite"/>
    </source>
</evidence>
<dbReference type="Proteomes" id="UP000829364">
    <property type="component" value="Chromosome 3"/>
</dbReference>
<evidence type="ECO:0000259" key="2">
    <source>
        <dbReference type="Pfam" id="PF01814"/>
    </source>
</evidence>
<gene>
    <name evidence="3" type="ORF">JDV02_004308</name>
</gene>
<feature type="domain" description="Hemerythrin-like" evidence="2">
    <location>
        <begin position="145"/>
        <end position="271"/>
    </location>
</feature>
<feature type="compositionally biased region" description="Low complexity" evidence="1">
    <location>
        <begin position="59"/>
        <end position="89"/>
    </location>
</feature>
<dbReference type="AlphaFoldDB" id="A0A9Q8QG19"/>
<dbReference type="RefSeq" id="XP_047841488.1">
    <property type="nucleotide sequence ID" value="XM_047985511.1"/>
</dbReference>
<dbReference type="InterPro" id="IPR053206">
    <property type="entry name" value="Dimeric_xanthone_biosynth"/>
</dbReference>
<proteinExistence type="predicted"/>
<organism evidence="3 4">
    <name type="scientific">Purpureocillium takamizusanense</name>
    <dbReference type="NCBI Taxonomy" id="2060973"/>
    <lineage>
        <taxon>Eukaryota</taxon>
        <taxon>Fungi</taxon>
        <taxon>Dikarya</taxon>
        <taxon>Ascomycota</taxon>
        <taxon>Pezizomycotina</taxon>
        <taxon>Sordariomycetes</taxon>
        <taxon>Hypocreomycetidae</taxon>
        <taxon>Hypocreales</taxon>
        <taxon>Ophiocordycipitaceae</taxon>
        <taxon>Purpureocillium</taxon>
    </lineage>
</organism>
<name>A0A9Q8QG19_9HYPO</name>
<feature type="region of interest" description="Disordered" evidence="1">
    <location>
        <begin position="1"/>
        <end position="130"/>
    </location>
</feature>
<dbReference type="PANTHER" id="PTHR38048:SF1">
    <property type="entry name" value="HEMERYTHRIN-LIKE DOMAIN-CONTAINING PROTEIN"/>
    <property type="match status" value="1"/>
</dbReference>
<dbReference type="Gene3D" id="1.20.120.520">
    <property type="entry name" value="nmb1532 protein domain like"/>
    <property type="match status" value="1"/>
</dbReference>
<dbReference type="Pfam" id="PF01814">
    <property type="entry name" value="Hemerythrin"/>
    <property type="match status" value="1"/>
</dbReference>
<dbReference type="PANTHER" id="PTHR38048">
    <property type="entry name" value="EXPRESSED PROTEIN"/>
    <property type="match status" value="1"/>
</dbReference>
<feature type="compositionally biased region" description="Basic and acidic residues" evidence="1">
    <location>
        <begin position="94"/>
        <end position="111"/>
    </location>
</feature>
<dbReference type="EMBL" id="CP086356">
    <property type="protein sequence ID" value="UNI18007.1"/>
    <property type="molecule type" value="Genomic_DNA"/>
</dbReference>
<evidence type="ECO:0000313" key="3">
    <source>
        <dbReference type="EMBL" id="UNI18007.1"/>
    </source>
</evidence>
<dbReference type="KEGG" id="ptkz:JDV02_004308"/>